<dbReference type="PIRSF" id="PIRSF017082">
    <property type="entry name" value="YflP"/>
    <property type="match status" value="1"/>
</dbReference>
<dbReference type="CDD" id="cd07012">
    <property type="entry name" value="PBP2_Bug_TTT"/>
    <property type="match status" value="1"/>
</dbReference>
<dbReference type="OrthoDB" id="8678477at2"/>
<evidence type="ECO:0000313" key="3">
    <source>
        <dbReference type="EMBL" id="ANN79984.1"/>
    </source>
</evidence>
<accession>A0A193GL39</accession>
<dbReference type="PANTHER" id="PTHR42928">
    <property type="entry name" value="TRICARBOXYLATE-BINDING PROTEIN"/>
    <property type="match status" value="1"/>
</dbReference>
<evidence type="ECO:0008006" key="5">
    <source>
        <dbReference type="Google" id="ProtNLM"/>
    </source>
</evidence>
<organism evidence="3 4">
    <name type="scientific">Bordetella flabilis</name>
    <dbReference type="NCBI Taxonomy" id="463014"/>
    <lineage>
        <taxon>Bacteria</taxon>
        <taxon>Pseudomonadati</taxon>
        <taxon>Pseudomonadota</taxon>
        <taxon>Betaproteobacteria</taxon>
        <taxon>Burkholderiales</taxon>
        <taxon>Alcaligenaceae</taxon>
        <taxon>Bordetella</taxon>
    </lineage>
</organism>
<dbReference type="InterPro" id="IPR042100">
    <property type="entry name" value="Bug_dom1"/>
</dbReference>
<sequence length="323" mass="33826">MKRLMACAAFSALMAMHPATHADNHYPERPIRLIVGQSPGSAADGVARLLATEMGKYLGQPLVVENQAGAGGTISAASVAQMKPDGYTLMMGIASQLSLGPHLFKRTAYDPFKDFTYIAPAADVVMVLTASAGSGIHDLDTLVKKAKAAPGRITFASSGMGSASQLSVEMLAQRAGVSLLHVPYKGTAPAVTSVMSNETDLLSNVVGAVQGPVNAGKLVPIVVFSEQRSALLPQVATSSEQGYDLPRIAGWIGLVGPAGLSSEIVARLANAMHKAQQDPKVKAFYDAQGLVLWQGDASGFLSRARTDSEVWGKLIRERGIVAE</sequence>
<evidence type="ECO:0000313" key="4">
    <source>
        <dbReference type="Proteomes" id="UP000091926"/>
    </source>
</evidence>
<dbReference type="Gene3D" id="3.40.190.10">
    <property type="entry name" value="Periplasmic binding protein-like II"/>
    <property type="match status" value="1"/>
</dbReference>
<reference evidence="3 4" key="1">
    <citation type="submission" date="2016-06" db="EMBL/GenBank/DDBJ databases">
        <title>Complete genome sequences of Bordetella bronchialis and Bordetella flabilis.</title>
        <authorList>
            <person name="LiPuma J.J."/>
            <person name="Spilker T."/>
        </authorList>
    </citation>
    <scope>NUCLEOTIDE SEQUENCE [LARGE SCALE GENOMIC DNA]</scope>
    <source>
        <strain evidence="3 4">AU10664</strain>
    </source>
</reference>
<dbReference type="InterPro" id="IPR005064">
    <property type="entry name" value="BUG"/>
</dbReference>
<evidence type="ECO:0000256" key="2">
    <source>
        <dbReference type="SAM" id="SignalP"/>
    </source>
</evidence>
<feature type="chain" id="PRO_5008259108" description="ABC transporter substrate-binding protein" evidence="2">
    <location>
        <begin position="23"/>
        <end position="323"/>
    </location>
</feature>
<comment type="similarity">
    <text evidence="1">Belongs to the UPF0065 (bug) family.</text>
</comment>
<proteinExistence type="inferred from homology"/>
<keyword evidence="4" id="KW-1185">Reference proteome</keyword>
<dbReference type="KEGG" id="bfz:BAU07_25290"/>
<name>A0A193GL39_9BORD</name>
<gene>
    <name evidence="3" type="ORF">BAU07_25290</name>
</gene>
<dbReference type="RefSeq" id="WP_066664000.1">
    <property type="nucleotide sequence ID" value="NZ_CBCSCL010000003.1"/>
</dbReference>
<keyword evidence="2" id="KW-0732">Signal</keyword>
<protein>
    <recommendedName>
        <fullName evidence="5">ABC transporter substrate-binding protein</fullName>
    </recommendedName>
</protein>
<dbReference type="Pfam" id="PF03401">
    <property type="entry name" value="TctC"/>
    <property type="match status" value="1"/>
</dbReference>
<dbReference type="SUPFAM" id="SSF53850">
    <property type="entry name" value="Periplasmic binding protein-like II"/>
    <property type="match status" value="1"/>
</dbReference>
<dbReference type="PANTHER" id="PTHR42928:SF5">
    <property type="entry name" value="BLR1237 PROTEIN"/>
    <property type="match status" value="1"/>
</dbReference>
<feature type="signal peptide" evidence="2">
    <location>
        <begin position="1"/>
        <end position="22"/>
    </location>
</feature>
<dbReference type="Proteomes" id="UP000091926">
    <property type="component" value="Chromosome"/>
</dbReference>
<dbReference type="STRING" id="463014.BAU07_25290"/>
<evidence type="ECO:0000256" key="1">
    <source>
        <dbReference type="ARBA" id="ARBA00006987"/>
    </source>
</evidence>
<dbReference type="Gene3D" id="3.40.190.150">
    <property type="entry name" value="Bordetella uptake gene, domain 1"/>
    <property type="match status" value="1"/>
</dbReference>
<dbReference type="EMBL" id="CP016172">
    <property type="protein sequence ID" value="ANN79984.1"/>
    <property type="molecule type" value="Genomic_DNA"/>
</dbReference>
<dbReference type="AlphaFoldDB" id="A0A193GL39"/>